<accession>A0A1I0AFW1</accession>
<dbReference type="AlphaFoldDB" id="A0A1I0AFW1"/>
<protein>
    <submittedName>
        <fullName evidence="1">Uncharacterized protein</fullName>
    </submittedName>
</protein>
<gene>
    <name evidence="1" type="ORF">SAMN04488587_1637</name>
</gene>
<evidence type="ECO:0000313" key="1">
    <source>
        <dbReference type="EMBL" id="SES93015.1"/>
    </source>
</evidence>
<reference evidence="2" key="1">
    <citation type="submission" date="2016-10" db="EMBL/GenBank/DDBJ databases">
        <authorList>
            <person name="Varghese N."/>
            <person name="Submissions S."/>
        </authorList>
    </citation>
    <scope>NUCLEOTIDE SEQUENCE [LARGE SCALE GENOMIC DNA]</scope>
    <source>
        <strain evidence="2">SLH 33</strain>
    </source>
</reference>
<organism evidence="1 2">
    <name type="scientific">Methanococcoides vulcani</name>
    <dbReference type="NCBI Taxonomy" id="1353158"/>
    <lineage>
        <taxon>Archaea</taxon>
        <taxon>Methanobacteriati</taxon>
        <taxon>Methanobacteriota</taxon>
        <taxon>Stenosarchaea group</taxon>
        <taxon>Methanomicrobia</taxon>
        <taxon>Methanosarcinales</taxon>
        <taxon>Methanosarcinaceae</taxon>
        <taxon>Methanococcoides</taxon>
    </lineage>
</organism>
<keyword evidence="2" id="KW-1185">Reference proteome</keyword>
<name>A0A1I0AFW1_9EURY</name>
<proteinExistence type="predicted"/>
<sequence>MYCHRYDDWSIHRELALIGGCLRWNMQRRVRYAQTLSISDYLSIEIYDYEEELLVFSIAVA</sequence>
<dbReference type="Proteomes" id="UP000243338">
    <property type="component" value="Unassembled WGS sequence"/>
</dbReference>
<evidence type="ECO:0000313" key="2">
    <source>
        <dbReference type="Proteomes" id="UP000243338"/>
    </source>
</evidence>
<dbReference type="STRING" id="1353158.SAMN04488587_1637"/>
<dbReference type="EMBL" id="FOHQ01000004">
    <property type="protein sequence ID" value="SES93015.1"/>
    <property type="molecule type" value="Genomic_DNA"/>
</dbReference>